<dbReference type="PANTHER" id="PTHR34501">
    <property type="entry name" value="PROTEIN YDDL-RELATED"/>
    <property type="match status" value="1"/>
</dbReference>
<evidence type="ECO:0000256" key="2">
    <source>
        <dbReference type="ARBA" id="ARBA00011233"/>
    </source>
</evidence>
<evidence type="ECO:0000259" key="12">
    <source>
        <dbReference type="Pfam" id="PF13609"/>
    </source>
</evidence>
<keyword evidence="5" id="KW-0812">Transmembrane</keyword>
<gene>
    <name evidence="13" type="ORF">WKW80_11810</name>
</gene>
<dbReference type="Pfam" id="PF13609">
    <property type="entry name" value="Porin_4"/>
    <property type="match status" value="1"/>
</dbReference>
<dbReference type="Gene3D" id="2.40.160.10">
    <property type="entry name" value="Porin"/>
    <property type="match status" value="1"/>
</dbReference>
<dbReference type="RefSeq" id="WP_340363747.1">
    <property type="nucleotide sequence ID" value="NZ_JBBKZV010000005.1"/>
</dbReference>
<proteinExistence type="predicted"/>
<evidence type="ECO:0000256" key="3">
    <source>
        <dbReference type="ARBA" id="ARBA00022448"/>
    </source>
</evidence>
<dbReference type="EMBL" id="JBBKZV010000005">
    <property type="protein sequence ID" value="MEJ8822711.1"/>
    <property type="molecule type" value="Genomic_DNA"/>
</dbReference>
<dbReference type="PRINTS" id="PR00184">
    <property type="entry name" value="NEISSPPORIN"/>
</dbReference>
<sequence length="440" mass="46032">MKKSLLPLVAVLSVSAASAQSSVTLFGVLDASISHYKVGSATSSTISPTTGQPVFSATSERRQTVLGNGNSVSSRLGFRGTEDLGGGLAAGFWLEAPLSNDDGSIVRPPNFTRRSTVSLIGGFGEIRLGRDYVPSFYNDSIFDPFQTNGVGTNIINQTSGVNRSNRTVLTADPNYNRAPNSVGYFLPPVLGGVYGQAMYSFNENVQTDAPLPNGLPFNTSSQRGRYVGGRVGYAKGPFDVALAYGQSTLGNFGGTVTAPFAAANFANAYDANIKTANFGIGYDFDVVKITAELSQVKTSFGQPVFTNPLTGAVTRLPVSESANSKGFLVGAQVPIGPHVIKFAYSRVATGLPDSTTVVTVGAARVPLATDTPDPTVSKIALGYVYNLSKRTALYATVAKIDNKNGSAIAGFNGNNNSATPITGSPNSHNFGYDLGLRHAF</sequence>
<keyword evidence="3" id="KW-0813">Transport</keyword>
<feature type="signal peptide" evidence="11">
    <location>
        <begin position="1"/>
        <end position="19"/>
    </location>
</feature>
<comment type="subunit">
    <text evidence="2">Homotrimer.</text>
</comment>
<comment type="subcellular location">
    <subcellularLocation>
        <location evidence="1">Cell outer membrane</location>
        <topology evidence="1">Multi-pass membrane protein</topology>
    </subcellularLocation>
</comment>
<dbReference type="Proteomes" id="UP001363010">
    <property type="component" value="Unassembled WGS sequence"/>
</dbReference>
<dbReference type="InterPro" id="IPR002299">
    <property type="entry name" value="Porin_Neis"/>
</dbReference>
<comment type="caution">
    <text evidence="13">The sequence shown here is derived from an EMBL/GenBank/DDBJ whole genome shotgun (WGS) entry which is preliminary data.</text>
</comment>
<keyword evidence="7" id="KW-0406">Ion transport</keyword>
<dbReference type="InterPro" id="IPR033900">
    <property type="entry name" value="Gram_neg_porin_domain"/>
</dbReference>
<keyword evidence="4" id="KW-1134">Transmembrane beta strand</keyword>
<evidence type="ECO:0000256" key="9">
    <source>
        <dbReference type="ARBA" id="ARBA00023136"/>
    </source>
</evidence>
<evidence type="ECO:0000256" key="6">
    <source>
        <dbReference type="ARBA" id="ARBA00022729"/>
    </source>
</evidence>
<evidence type="ECO:0000256" key="5">
    <source>
        <dbReference type="ARBA" id="ARBA00022692"/>
    </source>
</evidence>
<name>A0ABU8W0E2_9BURK</name>
<dbReference type="SUPFAM" id="SSF56935">
    <property type="entry name" value="Porins"/>
    <property type="match status" value="1"/>
</dbReference>
<evidence type="ECO:0000256" key="11">
    <source>
        <dbReference type="SAM" id="SignalP"/>
    </source>
</evidence>
<evidence type="ECO:0000313" key="13">
    <source>
        <dbReference type="EMBL" id="MEJ8822711.1"/>
    </source>
</evidence>
<reference evidence="13 14" key="1">
    <citation type="submission" date="2024-03" db="EMBL/GenBank/DDBJ databases">
        <title>Novel species of the genus Variovorax.</title>
        <authorList>
            <person name="Liu Q."/>
            <person name="Xin Y.-H."/>
        </authorList>
    </citation>
    <scope>NUCLEOTIDE SEQUENCE [LARGE SCALE GENOMIC DNA]</scope>
    <source>
        <strain evidence="13 14">KACC 18501</strain>
    </source>
</reference>
<keyword evidence="8" id="KW-0626">Porin</keyword>
<feature type="domain" description="Porin" evidence="12">
    <location>
        <begin position="10"/>
        <end position="404"/>
    </location>
</feature>
<dbReference type="CDD" id="cd00342">
    <property type="entry name" value="gram_neg_porins"/>
    <property type="match status" value="1"/>
</dbReference>
<dbReference type="InterPro" id="IPR050298">
    <property type="entry name" value="Gram-neg_bact_OMP"/>
</dbReference>
<evidence type="ECO:0000256" key="10">
    <source>
        <dbReference type="ARBA" id="ARBA00023237"/>
    </source>
</evidence>
<evidence type="ECO:0000256" key="1">
    <source>
        <dbReference type="ARBA" id="ARBA00004571"/>
    </source>
</evidence>
<evidence type="ECO:0000256" key="8">
    <source>
        <dbReference type="ARBA" id="ARBA00023114"/>
    </source>
</evidence>
<evidence type="ECO:0000256" key="4">
    <source>
        <dbReference type="ARBA" id="ARBA00022452"/>
    </source>
</evidence>
<dbReference type="InterPro" id="IPR023614">
    <property type="entry name" value="Porin_dom_sf"/>
</dbReference>
<keyword evidence="6 11" id="KW-0732">Signal</keyword>
<evidence type="ECO:0000256" key="7">
    <source>
        <dbReference type="ARBA" id="ARBA00023065"/>
    </source>
</evidence>
<dbReference type="PANTHER" id="PTHR34501:SF9">
    <property type="entry name" value="MAJOR OUTER MEMBRANE PROTEIN P.IA"/>
    <property type="match status" value="1"/>
</dbReference>
<protein>
    <submittedName>
        <fullName evidence="13">Porin</fullName>
    </submittedName>
</protein>
<keyword evidence="10" id="KW-0998">Cell outer membrane</keyword>
<evidence type="ECO:0000313" key="14">
    <source>
        <dbReference type="Proteomes" id="UP001363010"/>
    </source>
</evidence>
<feature type="chain" id="PRO_5046120282" evidence="11">
    <location>
        <begin position="20"/>
        <end position="440"/>
    </location>
</feature>
<keyword evidence="9" id="KW-0472">Membrane</keyword>
<keyword evidence="14" id="KW-1185">Reference proteome</keyword>
<accession>A0ABU8W0E2</accession>
<organism evidence="13 14">
    <name type="scientific">Variovorax humicola</name>
    <dbReference type="NCBI Taxonomy" id="1769758"/>
    <lineage>
        <taxon>Bacteria</taxon>
        <taxon>Pseudomonadati</taxon>
        <taxon>Pseudomonadota</taxon>
        <taxon>Betaproteobacteria</taxon>
        <taxon>Burkholderiales</taxon>
        <taxon>Comamonadaceae</taxon>
        <taxon>Variovorax</taxon>
    </lineage>
</organism>